<evidence type="ECO:0008006" key="5">
    <source>
        <dbReference type="Google" id="ProtNLM"/>
    </source>
</evidence>
<evidence type="ECO:0000256" key="2">
    <source>
        <dbReference type="SAM" id="Phobius"/>
    </source>
</evidence>
<dbReference type="EMBL" id="JANUCP010000004">
    <property type="protein sequence ID" value="MCS3920014.1"/>
    <property type="molecule type" value="Genomic_DNA"/>
</dbReference>
<dbReference type="Proteomes" id="UP001204798">
    <property type="component" value="Unassembled WGS sequence"/>
</dbReference>
<reference evidence="3 4" key="1">
    <citation type="submission" date="2022-08" db="EMBL/GenBank/DDBJ databases">
        <title>Bacterial and archaeal communities from various locations to study Microbial Dark Matter (Phase II).</title>
        <authorList>
            <person name="Stepanauskas R."/>
        </authorList>
    </citation>
    <scope>NUCLEOTIDE SEQUENCE [LARGE SCALE GENOMIC DNA]</scope>
    <source>
        <strain evidence="3 4">PD1</strain>
    </source>
</reference>
<gene>
    <name evidence="3" type="ORF">M2350_002431</name>
</gene>
<accession>A0ABT2EPX2</accession>
<organism evidence="3 4">
    <name type="scientific">Candidatus Fervidibacter sacchari</name>
    <dbReference type="NCBI Taxonomy" id="1448929"/>
    <lineage>
        <taxon>Bacteria</taxon>
        <taxon>Candidatus Fervidibacterota</taxon>
        <taxon>Candidatus Fervidibacter</taxon>
    </lineage>
</organism>
<evidence type="ECO:0000313" key="4">
    <source>
        <dbReference type="Proteomes" id="UP001204798"/>
    </source>
</evidence>
<keyword evidence="2" id="KW-1133">Transmembrane helix</keyword>
<comment type="caution">
    <text evidence="3">The sequence shown here is derived from an EMBL/GenBank/DDBJ whole genome shotgun (WGS) entry which is preliminary data.</text>
</comment>
<protein>
    <recommendedName>
        <fullName evidence="5">CHASE3 domain-containing protein</fullName>
    </recommendedName>
</protein>
<feature type="transmembrane region" description="Helical" evidence="2">
    <location>
        <begin position="43"/>
        <end position="64"/>
    </location>
</feature>
<feature type="region of interest" description="Disordered" evidence="1">
    <location>
        <begin position="1"/>
        <end position="21"/>
    </location>
</feature>
<proteinExistence type="predicted"/>
<sequence length="185" mass="20749">MDEERERNGQGQQEPYEREGAEEIAHETVAPQPAVPSRLFTLLLGWVLFAISVVIALVLAVQLVRERQTNAELSERISLLESAVFSARKVFLERAAAELGYASVDLQADPPKRYQVAFRLDEAIRWLRDAEPLLSDSGRTQAQSLQQALRQLPALVEQDPVSARQELAKIQDALERLMSSETKAK</sequence>
<evidence type="ECO:0000313" key="3">
    <source>
        <dbReference type="EMBL" id="MCS3920014.1"/>
    </source>
</evidence>
<keyword evidence="2" id="KW-0472">Membrane</keyword>
<evidence type="ECO:0000256" key="1">
    <source>
        <dbReference type="SAM" id="MobiDB-lite"/>
    </source>
</evidence>
<dbReference type="RefSeq" id="WP_259097079.1">
    <property type="nucleotide sequence ID" value="NZ_CP130454.1"/>
</dbReference>
<keyword evidence="4" id="KW-1185">Reference proteome</keyword>
<name>A0ABT2EPX2_9BACT</name>
<keyword evidence="2" id="KW-0812">Transmembrane</keyword>